<name>A0A7T7D8P2_9FIRM</name>
<reference evidence="2" key="1">
    <citation type="submission" date="2018-12" db="EMBL/GenBank/DDBJ databases">
        <title>Dusodibacter welbiota gen. nov., sp. nov., isolated from human faeces and emended description of the Oscillibacter genus.</title>
        <authorList>
            <person name="Le Roy T."/>
            <person name="Van der Smissen P."/>
            <person name="Delzenne N."/>
            <person name="Muccioli G."/>
            <person name="Collet J.F."/>
            <person name="Cani P.D."/>
        </authorList>
    </citation>
    <scope>NUCLEOTIDE SEQUENCE [LARGE SCALE GENOMIC DNA]</scope>
    <source>
        <strain evidence="2">J115</strain>
    </source>
</reference>
<protein>
    <submittedName>
        <fullName evidence="1">Uncharacterized protein</fullName>
    </submittedName>
</protein>
<proteinExistence type="predicted"/>
<dbReference type="AlphaFoldDB" id="A0A7T7D8P2"/>
<organism evidence="1 2">
    <name type="scientific">Dysosmobacter welbionis</name>
    <dbReference type="NCBI Taxonomy" id="2093857"/>
    <lineage>
        <taxon>Bacteria</taxon>
        <taxon>Bacillati</taxon>
        <taxon>Bacillota</taxon>
        <taxon>Clostridia</taxon>
        <taxon>Eubacteriales</taxon>
        <taxon>Oscillospiraceae</taxon>
        <taxon>Dysosmobacter</taxon>
    </lineage>
</organism>
<evidence type="ECO:0000313" key="1">
    <source>
        <dbReference type="EMBL" id="QQL05815.2"/>
    </source>
</evidence>
<gene>
    <name evidence="1" type="ORF">EIO64_18635</name>
</gene>
<evidence type="ECO:0000313" key="2">
    <source>
        <dbReference type="Proteomes" id="UP000298642"/>
    </source>
</evidence>
<keyword evidence="2" id="KW-1185">Reference proteome</keyword>
<accession>A0A7T7D8P2</accession>
<dbReference type="Proteomes" id="UP000298642">
    <property type="component" value="Chromosome"/>
</dbReference>
<dbReference type="KEGG" id="obj:EIO64_18635"/>
<sequence>MRSLYLYLEDSFQRIQSLLFDLTPPSLHFAMMAEQLHSGLVEQIA</sequence>
<dbReference type="RefSeq" id="WP_207754054.1">
    <property type="nucleotide sequence ID" value="NZ_CP034413.3"/>
</dbReference>
<dbReference type="EMBL" id="CP034413">
    <property type="protein sequence ID" value="QQL05815.2"/>
    <property type="molecule type" value="Genomic_DNA"/>
</dbReference>